<dbReference type="InterPro" id="IPR050930">
    <property type="entry name" value="MFS_Vesicular_Transporter"/>
</dbReference>
<sequence>MSDVSPDVADTTAIFAVQIIVFTSNFGTFMVLPLLALVIEERGGTSFHIAAAFIAFKLASFFTTPLYATFLERYGLQKWNTMPCVLGTAFAHLILALAQDPYLSIAGMFVWGCSRSSSLLSKTYFATTLPPDLASYYVAQSYLIISLSAITAPFCGGFLFSLGEFAPFIAALGLWLPSVAFAVSNVKVAVTPNLPDEPSSDTSEGIATRNEVACENDVSREELQIQMEEGLEKVRKEMETAVRGETEARGNELKHTRGAVEKVEKDIQVLRTDMLHRDVRHGDALKLRALATDIEAVQQELLTKLVEEERTRLQAMREFRQEMENRHSTTDGRQAQSEVKDSKETIDELLSIVKHKASAQDMMDRFEALQHEIDQKQSKEERLTKQEKRANYLSAGLSSQSATAASPASPAAAAWQNLSRNPVFEPEHTDEEESLDAMKEERVSDNIADSQPVAQSSNEPQFGSYVIVATFFAGAIACIVASATQPFLMLYARDKFDMDATKISLVITVGELSGFLMTILLQQKPNLTAPGGLSACVGLVPALLLQYFSKEEQSASFEGTGLFYVGVVLTLTAYQILRLQWDPILLRHMKREQAGMTFGKHKCVLMLGDVIGMLLGSMVWDWNWKRIMLVPAIPLTVCMFGILFWIHCYSRASSSEDKCDVVSDRKTSDSVDVLVTMGSDANICREPDSAHRPKRRSSLFIPFHDETFDDIMRELEKHSLENAKRKFVEMRDQISKWRSFYHAVMPSAGLHFNYERISQGSPQEKARASVHMVSEALSATHSMRGTGVQSRKRSSTIFVDGQNHAVEQLHCKSVRELFFQQVGASSCSTHYAFVILPYMGPSPSYRNSFQKTEFGK</sequence>
<feature type="transmembrane region" description="Helical" evidence="8">
    <location>
        <begin position="165"/>
        <end position="183"/>
    </location>
</feature>
<evidence type="ECO:0000256" key="7">
    <source>
        <dbReference type="SAM" id="MobiDB-lite"/>
    </source>
</evidence>
<dbReference type="InterPro" id="IPR036259">
    <property type="entry name" value="MFS_trans_sf"/>
</dbReference>
<feature type="transmembrane region" description="Helical" evidence="8">
    <location>
        <begin position="528"/>
        <end position="549"/>
    </location>
</feature>
<dbReference type="PANTHER" id="PTHR23506">
    <property type="entry name" value="GH10249P"/>
    <property type="match status" value="1"/>
</dbReference>
<dbReference type="EMBL" id="LGRX02026553">
    <property type="protein sequence ID" value="KAK3250687.1"/>
    <property type="molecule type" value="Genomic_DNA"/>
</dbReference>
<evidence type="ECO:0000256" key="5">
    <source>
        <dbReference type="ARBA" id="ARBA00023136"/>
    </source>
</evidence>
<feature type="transmembrane region" description="Helical" evidence="8">
    <location>
        <begin position="561"/>
        <end position="581"/>
    </location>
</feature>
<keyword evidence="6" id="KW-0175">Coiled coil</keyword>
<dbReference type="Pfam" id="PF07690">
    <property type="entry name" value="MFS_1"/>
    <property type="match status" value="1"/>
</dbReference>
<evidence type="ECO:0000256" key="6">
    <source>
        <dbReference type="SAM" id="Coils"/>
    </source>
</evidence>
<dbReference type="GO" id="GO:0016020">
    <property type="term" value="C:membrane"/>
    <property type="evidence" value="ECO:0007669"/>
    <property type="project" value="UniProtKB-SubCell"/>
</dbReference>
<feature type="transmembrane region" description="Helical" evidence="8">
    <location>
        <begin position="462"/>
        <end position="483"/>
    </location>
</feature>
<evidence type="ECO:0000313" key="9">
    <source>
        <dbReference type="EMBL" id="KAK3250687.1"/>
    </source>
</evidence>
<protein>
    <submittedName>
        <fullName evidence="9">Uncharacterized protein</fullName>
    </submittedName>
</protein>
<name>A0AAE0F463_9CHLO</name>
<feature type="transmembrane region" description="Helical" evidence="8">
    <location>
        <begin position="626"/>
        <end position="646"/>
    </location>
</feature>
<dbReference type="Proteomes" id="UP001190700">
    <property type="component" value="Unassembled WGS sequence"/>
</dbReference>
<feature type="region of interest" description="Disordered" evidence="7">
    <location>
        <begin position="426"/>
        <end position="458"/>
    </location>
</feature>
<comment type="caution">
    <text evidence="9">The sequence shown here is derived from an EMBL/GenBank/DDBJ whole genome shotgun (WGS) entry which is preliminary data.</text>
</comment>
<evidence type="ECO:0000313" key="10">
    <source>
        <dbReference type="Proteomes" id="UP001190700"/>
    </source>
</evidence>
<evidence type="ECO:0000256" key="1">
    <source>
        <dbReference type="ARBA" id="ARBA00004141"/>
    </source>
</evidence>
<evidence type="ECO:0000256" key="2">
    <source>
        <dbReference type="ARBA" id="ARBA00022448"/>
    </source>
</evidence>
<proteinExistence type="predicted"/>
<feature type="coiled-coil region" evidence="6">
    <location>
        <begin position="359"/>
        <end position="389"/>
    </location>
</feature>
<gene>
    <name evidence="9" type="ORF">CYMTET_39941</name>
</gene>
<feature type="transmembrane region" description="Helical" evidence="8">
    <location>
        <begin position="49"/>
        <end position="70"/>
    </location>
</feature>
<feature type="transmembrane region" description="Helical" evidence="8">
    <location>
        <begin position="602"/>
        <end position="620"/>
    </location>
</feature>
<comment type="subcellular location">
    <subcellularLocation>
        <location evidence="1">Membrane</location>
        <topology evidence="1">Multi-pass membrane protein</topology>
    </subcellularLocation>
</comment>
<dbReference type="SUPFAM" id="SSF103473">
    <property type="entry name" value="MFS general substrate transporter"/>
    <property type="match status" value="2"/>
</dbReference>
<dbReference type="GO" id="GO:0022857">
    <property type="term" value="F:transmembrane transporter activity"/>
    <property type="evidence" value="ECO:0007669"/>
    <property type="project" value="InterPro"/>
</dbReference>
<keyword evidence="3 8" id="KW-0812">Transmembrane</keyword>
<dbReference type="Gene3D" id="1.20.1250.20">
    <property type="entry name" value="MFS general substrate transporter like domains"/>
    <property type="match status" value="2"/>
</dbReference>
<feature type="transmembrane region" description="Helical" evidence="8">
    <location>
        <begin position="12"/>
        <end position="37"/>
    </location>
</feature>
<dbReference type="PANTHER" id="PTHR23506:SF23">
    <property type="entry name" value="GH10249P"/>
    <property type="match status" value="1"/>
</dbReference>
<reference evidence="9 10" key="1">
    <citation type="journal article" date="2015" name="Genome Biol. Evol.">
        <title>Comparative Genomics of a Bacterivorous Green Alga Reveals Evolutionary Causalities and Consequences of Phago-Mixotrophic Mode of Nutrition.</title>
        <authorList>
            <person name="Burns J.A."/>
            <person name="Paasch A."/>
            <person name="Narechania A."/>
            <person name="Kim E."/>
        </authorList>
    </citation>
    <scope>NUCLEOTIDE SEQUENCE [LARGE SCALE GENOMIC DNA]</scope>
    <source>
        <strain evidence="9 10">PLY_AMNH</strain>
    </source>
</reference>
<feature type="transmembrane region" description="Helical" evidence="8">
    <location>
        <begin position="90"/>
        <end position="113"/>
    </location>
</feature>
<keyword evidence="2" id="KW-0813">Transport</keyword>
<organism evidence="9 10">
    <name type="scientific">Cymbomonas tetramitiformis</name>
    <dbReference type="NCBI Taxonomy" id="36881"/>
    <lineage>
        <taxon>Eukaryota</taxon>
        <taxon>Viridiplantae</taxon>
        <taxon>Chlorophyta</taxon>
        <taxon>Pyramimonadophyceae</taxon>
        <taxon>Pyramimonadales</taxon>
        <taxon>Pyramimonadaceae</taxon>
        <taxon>Cymbomonas</taxon>
    </lineage>
</organism>
<evidence type="ECO:0000256" key="4">
    <source>
        <dbReference type="ARBA" id="ARBA00022989"/>
    </source>
</evidence>
<feature type="region of interest" description="Disordered" evidence="7">
    <location>
        <begin position="323"/>
        <end position="342"/>
    </location>
</feature>
<evidence type="ECO:0000256" key="3">
    <source>
        <dbReference type="ARBA" id="ARBA00022692"/>
    </source>
</evidence>
<feature type="compositionally biased region" description="Polar residues" evidence="7">
    <location>
        <begin position="447"/>
        <end position="458"/>
    </location>
</feature>
<feature type="transmembrane region" description="Helical" evidence="8">
    <location>
        <begin position="503"/>
        <end position="521"/>
    </location>
</feature>
<dbReference type="AlphaFoldDB" id="A0AAE0F463"/>
<feature type="transmembrane region" description="Helical" evidence="8">
    <location>
        <begin position="134"/>
        <end position="159"/>
    </location>
</feature>
<keyword evidence="10" id="KW-1185">Reference proteome</keyword>
<keyword evidence="4 8" id="KW-1133">Transmembrane helix</keyword>
<evidence type="ECO:0000256" key="8">
    <source>
        <dbReference type="SAM" id="Phobius"/>
    </source>
</evidence>
<accession>A0AAE0F463</accession>
<keyword evidence="5 8" id="KW-0472">Membrane</keyword>
<dbReference type="InterPro" id="IPR011701">
    <property type="entry name" value="MFS"/>
</dbReference>